<evidence type="ECO:0000313" key="1">
    <source>
        <dbReference type="EMBL" id="QDH89633.1"/>
    </source>
</evidence>
<dbReference type="EMBL" id="MN034932">
    <property type="protein sequence ID" value="QDH89633.1"/>
    <property type="molecule type" value="Genomic_RNA"/>
</dbReference>
<organism evidence="1">
    <name type="scientific">Leviviridae sp</name>
    <dbReference type="NCBI Taxonomy" id="2027243"/>
    <lineage>
        <taxon>Viruses</taxon>
        <taxon>Riboviria</taxon>
        <taxon>Orthornavirae</taxon>
        <taxon>Lenarviricota</taxon>
        <taxon>Leviviricetes</taxon>
        <taxon>Norzivirales</taxon>
        <taxon>Fiersviridae</taxon>
    </lineage>
</organism>
<reference evidence="1" key="1">
    <citation type="submission" date="2019-05" db="EMBL/GenBank/DDBJ databases">
        <title>Metatranscriptomic reconstruction reveals RNA viruses with the potential to shape carbon cycling in soil.</title>
        <authorList>
            <person name="Starr E.P."/>
            <person name="Nuccio E."/>
            <person name="Pett-Ridge J."/>
            <person name="Banfield J.F."/>
            <person name="Firestone M.K."/>
        </authorList>
    </citation>
    <scope>NUCLEOTIDE SEQUENCE</scope>
    <source>
        <strain evidence="1">H2_Bulk_Litter_10_scaffold_445</strain>
    </source>
</reference>
<sequence>MALADPQSITVGSAVQLYRTETGVTQAKYSSTDGTVALLVSHQNGKGRRRSLSKASRTKVSTNVLTDVKSEIGAVINISIDRPAVGFTEAELIELCTGAFGWLTAGTNANLKKVLGMES</sequence>
<gene>
    <name evidence="1" type="ORF">H2BulkLitter10445_000002</name>
</gene>
<proteinExistence type="predicted"/>
<protein>
    <submittedName>
        <fullName evidence="1">Uncharacterized protein</fullName>
    </submittedName>
</protein>
<name>A0A514D7R5_9VIRU</name>
<accession>A0A514D7R5</accession>